<feature type="compositionally biased region" description="Basic and acidic residues" evidence="1">
    <location>
        <begin position="144"/>
        <end position="164"/>
    </location>
</feature>
<feature type="compositionally biased region" description="Basic and acidic residues" evidence="1">
    <location>
        <begin position="123"/>
        <end position="132"/>
    </location>
</feature>
<accession>A0A8H6M3F1</accession>
<dbReference type="Proteomes" id="UP000521943">
    <property type="component" value="Unassembled WGS sequence"/>
</dbReference>
<comment type="caution">
    <text evidence="3">The sequence shown here is derived from an EMBL/GenBank/DDBJ whole genome shotgun (WGS) entry which is preliminary data.</text>
</comment>
<protein>
    <submittedName>
        <fullName evidence="3">Uncharacterized protein</fullName>
    </submittedName>
</protein>
<evidence type="ECO:0000256" key="2">
    <source>
        <dbReference type="SAM" id="SignalP"/>
    </source>
</evidence>
<dbReference type="EMBL" id="JACGCI010000048">
    <property type="protein sequence ID" value="KAF6751759.1"/>
    <property type="molecule type" value="Genomic_DNA"/>
</dbReference>
<feature type="compositionally biased region" description="Basic and acidic residues" evidence="1">
    <location>
        <begin position="66"/>
        <end position="78"/>
    </location>
</feature>
<feature type="signal peptide" evidence="2">
    <location>
        <begin position="1"/>
        <end position="25"/>
    </location>
</feature>
<feature type="region of interest" description="Disordered" evidence="1">
    <location>
        <begin position="37"/>
        <end position="86"/>
    </location>
</feature>
<keyword evidence="2" id="KW-0732">Signal</keyword>
<dbReference type="AlphaFoldDB" id="A0A8H6M3F1"/>
<name>A0A8H6M3F1_9AGAR</name>
<evidence type="ECO:0000256" key="1">
    <source>
        <dbReference type="SAM" id="MobiDB-lite"/>
    </source>
</evidence>
<organism evidence="3 4">
    <name type="scientific">Ephemerocybe angulata</name>
    <dbReference type="NCBI Taxonomy" id="980116"/>
    <lineage>
        <taxon>Eukaryota</taxon>
        <taxon>Fungi</taxon>
        <taxon>Dikarya</taxon>
        <taxon>Basidiomycota</taxon>
        <taxon>Agaricomycotina</taxon>
        <taxon>Agaricomycetes</taxon>
        <taxon>Agaricomycetidae</taxon>
        <taxon>Agaricales</taxon>
        <taxon>Agaricineae</taxon>
        <taxon>Psathyrellaceae</taxon>
        <taxon>Ephemerocybe</taxon>
    </lineage>
</organism>
<evidence type="ECO:0000313" key="4">
    <source>
        <dbReference type="Proteomes" id="UP000521943"/>
    </source>
</evidence>
<gene>
    <name evidence="3" type="ORF">DFP72DRAFT_1047666</name>
</gene>
<feature type="chain" id="PRO_5034302334" evidence="2">
    <location>
        <begin position="26"/>
        <end position="164"/>
    </location>
</feature>
<sequence length="164" mass="18110">MWRGSGARQLLTPMLFPELWSTVSVVSDLVDTVTPGACEPNRERMGKPRLALKEDSGGYDNSGNQDSRDAAALKRSTERWATSKRSGEEWAAVIFSGFTAGKASGLRTQEVQARSKQKKKKEARALKARETPTHPIQAASQKRSTSDDGEVLKKQHEKERGARL</sequence>
<feature type="compositionally biased region" description="Basic and acidic residues" evidence="1">
    <location>
        <begin position="40"/>
        <end position="56"/>
    </location>
</feature>
<evidence type="ECO:0000313" key="3">
    <source>
        <dbReference type="EMBL" id="KAF6751759.1"/>
    </source>
</evidence>
<keyword evidence="4" id="KW-1185">Reference proteome</keyword>
<feature type="region of interest" description="Disordered" evidence="1">
    <location>
        <begin position="104"/>
        <end position="164"/>
    </location>
</feature>
<reference evidence="3 4" key="1">
    <citation type="submission" date="2020-07" db="EMBL/GenBank/DDBJ databases">
        <title>Comparative genomics of pyrophilous fungi reveals a link between fire events and developmental genes.</title>
        <authorList>
            <consortium name="DOE Joint Genome Institute"/>
            <person name="Steindorff A.S."/>
            <person name="Carver A."/>
            <person name="Calhoun S."/>
            <person name="Stillman K."/>
            <person name="Liu H."/>
            <person name="Lipzen A."/>
            <person name="Pangilinan J."/>
            <person name="Labutti K."/>
            <person name="Bruns T.D."/>
            <person name="Grigoriev I.V."/>
        </authorList>
    </citation>
    <scope>NUCLEOTIDE SEQUENCE [LARGE SCALE GENOMIC DNA]</scope>
    <source>
        <strain evidence="3 4">CBS 144469</strain>
    </source>
</reference>
<proteinExistence type="predicted"/>